<evidence type="ECO:0000256" key="1">
    <source>
        <dbReference type="SAM" id="MobiDB-lite"/>
    </source>
</evidence>
<feature type="region of interest" description="Disordered" evidence="1">
    <location>
        <begin position="86"/>
        <end position="110"/>
    </location>
</feature>
<reference evidence="2" key="1">
    <citation type="submission" date="2021-01" db="EMBL/GenBank/DDBJ databases">
        <title>Adiantum capillus-veneris genome.</title>
        <authorList>
            <person name="Fang Y."/>
            <person name="Liao Q."/>
        </authorList>
    </citation>
    <scope>NUCLEOTIDE SEQUENCE</scope>
    <source>
        <strain evidence="2">H3</strain>
        <tissue evidence="2">Leaf</tissue>
    </source>
</reference>
<feature type="region of interest" description="Disordered" evidence="1">
    <location>
        <begin position="1"/>
        <end position="24"/>
    </location>
</feature>
<dbReference type="AlphaFoldDB" id="A0A9D4ZSQ2"/>
<feature type="compositionally biased region" description="Polar residues" evidence="1">
    <location>
        <begin position="1"/>
        <end position="10"/>
    </location>
</feature>
<evidence type="ECO:0000313" key="2">
    <source>
        <dbReference type="EMBL" id="KAI5084097.1"/>
    </source>
</evidence>
<dbReference type="Proteomes" id="UP000886520">
    <property type="component" value="Chromosome 1"/>
</dbReference>
<protein>
    <submittedName>
        <fullName evidence="2">Uncharacterized protein</fullName>
    </submittedName>
</protein>
<comment type="caution">
    <text evidence="2">The sequence shown here is derived from an EMBL/GenBank/DDBJ whole genome shotgun (WGS) entry which is preliminary data.</text>
</comment>
<keyword evidence="3" id="KW-1185">Reference proteome</keyword>
<evidence type="ECO:0000313" key="3">
    <source>
        <dbReference type="Proteomes" id="UP000886520"/>
    </source>
</evidence>
<organism evidence="2 3">
    <name type="scientific">Adiantum capillus-veneris</name>
    <name type="common">Maidenhair fern</name>
    <dbReference type="NCBI Taxonomy" id="13818"/>
    <lineage>
        <taxon>Eukaryota</taxon>
        <taxon>Viridiplantae</taxon>
        <taxon>Streptophyta</taxon>
        <taxon>Embryophyta</taxon>
        <taxon>Tracheophyta</taxon>
        <taxon>Polypodiopsida</taxon>
        <taxon>Polypodiidae</taxon>
        <taxon>Polypodiales</taxon>
        <taxon>Pteridineae</taxon>
        <taxon>Pteridaceae</taxon>
        <taxon>Vittarioideae</taxon>
        <taxon>Adiantum</taxon>
    </lineage>
</organism>
<name>A0A9D4ZSQ2_ADICA</name>
<sequence>MVKGKNSNAMQLGPEDDEPPKRPHCNMEIVVSVDVSSQEEEEVSVEEDSQQKLLLVRSSFDKVSWILSWTSRQDIQWKKLSEIAGSDQAGAPLPDAEGGVASTEAVENKV</sequence>
<gene>
    <name evidence="2" type="ORF">GOP47_0000266</name>
</gene>
<proteinExistence type="predicted"/>
<dbReference type="EMBL" id="JABFUD020000001">
    <property type="protein sequence ID" value="KAI5084097.1"/>
    <property type="molecule type" value="Genomic_DNA"/>
</dbReference>
<accession>A0A9D4ZSQ2</accession>